<dbReference type="OrthoDB" id="423921at2"/>
<dbReference type="AlphaFoldDB" id="A0A9Q8CJ74"/>
<organism evidence="2 3">
    <name type="scientific">Macrococcus carouselicus</name>
    <dbReference type="NCBI Taxonomy" id="69969"/>
    <lineage>
        <taxon>Bacteria</taxon>
        <taxon>Bacillati</taxon>
        <taxon>Bacillota</taxon>
        <taxon>Bacilli</taxon>
        <taxon>Bacillales</taxon>
        <taxon>Staphylococcaceae</taxon>
        <taxon>Macrococcus</taxon>
    </lineage>
</organism>
<dbReference type="Gene3D" id="3.40.630.30">
    <property type="match status" value="1"/>
</dbReference>
<comment type="caution">
    <text evidence="2">The sequence shown here is derived from an EMBL/GenBank/DDBJ whole genome shotgun (WGS) entry which is preliminary data.</text>
</comment>
<gene>
    <name evidence="2" type="ORF">ERX40_09620</name>
</gene>
<evidence type="ECO:0000313" key="3">
    <source>
        <dbReference type="Proteomes" id="UP000295280"/>
    </source>
</evidence>
<dbReference type="InterPro" id="IPR000182">
    <property type="entry name" value="GNAT_dom"/>
</dbReference>
<dbReference type="Pfam" id="PF00583">
    <property type="entry name" value="Acetyltransf_1"/>
    <property type="match status" value="1"/>
</dbReference>
<proteinExistence type="predicted"/>
<dbReference type="PROSITE" id="PS51186">
    <property type="entry name" value="GNAT"/>
    <property type="match status" value="1"/>
</dbReference>
<keyword evidence="3" id="KW-1185">Reference proteome</keyword>
<feature type="domain" description="N-acetyltransferase" evidence="1">
    <location>
        <begin position="1"/>
        <end position="141"/>
    </location>
</feature>
<dbReference type="Proteomes" id="UP000295280">
    <property type="component" value="Unassembled WGS sequence"/>
</dbReference>
<protein>
    <submittedName>
        <fullName evidence="2">GNAT family N-acetyltransferase</fullName>
    </submittedName>
</protein>
<dbReference type="EMBL" id="SCWD01000005">
    <property type="protein sequence ID" value="TDL96604.1"/>
    <property type="molecule type" value="Genomic_DNA"/>
</dbReference>
<dbReference type="InterPro" id="IPR016181">
    <property type="entry name" value="Acyl_CoA_acyltransferase"/>
</dbReference>
<name>A0A9Q8CJ74_9STAP</name>
<dbReference type="SUPFAM" id="SSF55729">
    <property type="entry name" value="Acyl-CoA N-acyltransferases (Nat)"/>
    <property type="match status" value="1"/>
</dbReference>
<evidence type="ECO:0000259" key="1">
    <source>
        <dbReference type="PROSITE" id="PS51186"/>
    </source>
</evidence>
<evidence type="ECO:0000313" key="2">
    <source>
        <dbReference type="EMBL" id="TDL96604.1"/>
    </source>
</evidence>
<dbReference type="GO" id="GO:0016747">
    <property type="term" value="F:acyltransferase activity, transferring groups other than amino-acyl groups"/>
    <property type="evidence" value="ECO:0007669"/>
    <property type="project" value="InterPro"/>
</dbReference>
<accession>A0A9Q8CJ74</accession>
<dbReference type="RefSeq" id="WP_133418288.1">
    <property type="nucleotide sequence ID" value="NZ_SCWD01000005.1"/>
</dbReference>
<sequence>MYSIDFMTTAEQNQICQWHYDRPYDTYNMTPGDFSSDSLFYSVKDGTEIIGMLKLYYNEGTCSLGLGMRPDLTGQGKGLEFVQSAIQFIEEQGSSLIQLAVATSNVRAIKVYTRCGFEETDYELMLAGDGLEEFVKMEYRL</sequence>
<reference evidence="2 3" key="1">
    <citation type="submission" date="2019-01" db="EMBL/GenBank/DDBJ databases">
        <title>Draft genome sequences of the type strains of six Macrococcus species.</title>
        <authorList>
            <person name="Mazhar S."/>
            <person name="Altermann E."/>
            <person name="Hill C."/>
            <person name="Mcauliffe O."/>
        </authorList>
    </citation>
    <scope>NUCLEOTIDE SEQUENCE [LARGE SCALE GENOMIC DNA]</scope>
    <source>
        <strain evidence="2 3">ATCC 51828</strain>
    </source>
</reference>